<dbReference type="AlphaFoldDB" id="A0AAD5WP36"/>
<feature type="active site" description="Nucleophile" evidence="1">
    <location>
        <position position="389"/>
    </location>
</feature>
<feature type="binding site" evidence="2">
    <location>
        <position position="431"/>
    </location>
    <ligand>
        <name>L-glutamate</name>
        <dbReference type="ChEBI" id="CHEBI:29985"/>
    </ligand>
</feature>
<comment type="catalytic activity">
    <reaction evidence="3">
        <text>an S-substituted glutathione + H2O = an S-substituted L-cysteinylglycine + L-glutamate</text>
        <dbReference type="Rhea" id="RHEA:59468"/>
        <dbReference type="ChEBI" id="CHEBI:15377"/>
        <dbReference type="ChEBI" id="CHEBI:29985"/>
        <dbReference type="ChEBI" id="CHEBI:90779"/>
        <dbReference type="ChEBI" id="CHEBI:143103"/>
        <dbReference type="EC" id="3.4.19.13"/>
    </reaction>
</comment>
<dbReference type="InterPro" id="IPR000101">
    <property type="entry name" value="GGT_peptidase"/>
</dbReference>
<feature type="binding site" evidence="2">
    <location>
        <begin position="407"/>
        <end position="409"/>
    </location>
    <ligand>
        <name>L-glutamate</name>
        <dbReference type="ChEBI" id="CHEBI:29985"/>
    </ligand>
</feature>
<dbReference type="Pfam" id="PF01019">
    <property type="entry name" value="G_glu_transpept"/>
    <property type="match status" value="1"/>
</dbReference>
<reference evidence="4" key="1">
    <citation type="submission" date="2022-07" db="EMBL/GenBank/DDBJ databases">
        <title>Draft genome sequence of Zalerion maritima ATCC 34329, a (micro)plastics degrading marine fungus.</title>
        <authorList>
            <person name="Paco A."/>
            <person name="Goncalves M.F.M."/>
            <person name="Rocha-Santos T.A.P."/>
            <person name="Alves A."/>
        </authorList>
    </citation>
    <scope>NUCLEOTIDE SEQUENCE</scope>
    <source>
        <strain evidence="4">ATCC 34329</strain>
    </source>
</reference>
<evidence type="ECO:0000313" key="4">
    <source>
        <dbReference type="EMBL" id="KAJ2893553.1"/>
    </source>
</evidence>
<dbReference type="GO" id="GO:0103068">
    <property type="term" value="F:leukotriene C4 gamma-glutamyl transferase activity"/>
    <property type="evidence" value="ECO:0007669"/>
    <property type="project" value="UniProtKB-EC"/>
</dbReference>
<keyword evidence="3" id="KW-0012">Acyltransferase</keyword>
<dbReference type="InterPro" id="IPR043137">
    <property type="entry name" value="GGT_ssub_C"/>
</dbReference>
<evidence type="ECO:0000256" key="1">
    <source>
        <dbReference type="PIRSR" id="PIRSR600101-1"/>
    </source>
</evidence>
<comment type="catalytic activity">
    <reaction evidence="3">
        <text>glutathione + H2O = L-cysteinylglycine + L-glutamate</text>
        <dbReference type="Rhea" id="RHEA:28807"/>
        <dbReference type="ChEBI" id="CHEBI:15377"/>
        <dbReference type="ChEBI" id="CHEBI:29985"/>
        <dbReference type="ChEBI" id="CHEBI:57925"/>
        <dbReference type="ChEBI" id="CHEBI:61694"/>
        <dbReference type="EC" id="3.4.19.13"/>
    </reaction>
</comment>
<comment type="catalytic activity">
    <reaction evidence="3">
        <text>an N-terminal (5-L-glutamyl)-[peptide] + an alpha-amino acid = 5-L-glutamyl amino acid + an N-terminal L-alpha-aminoacyl-[peptide]</text>
        <dbReference type="Rhea" id="RHEA:23904"/>
        <dbReference type="Rhea" id="RHEA-COMP:9780"/>
        <dbReference type="Rhea" id="RHEA-COMP:9795"/>
        <dbReference type="ChEBI" id="CHEBI:77644"/>
        <dbReference type="ChEBI" id="CHEBI:78597"/>
        <dbReference type="ChEBI" id="CHEBI:78599"/>
        <dbReference type="ChEBI" id="CHEBI:78608"/>
        <dbReference type="EC" id="2.3.2.2"/>
    </reaction>
</comment>
<dbReference type="FunFam" id="1.10.246.130:FF:000001">
    <property type="entry name" value="Gamma-glutamyltransferase 5 isoform 1"/>
    <property type="match status" value="1"/>
</dbReference>
<dbReference type="FunFam" id="3.60.20.40:FF:000008">
    <property type="entry name" value="Gamma-glutamyltranspeptidase (Eurofung)"/>
    <property type="match status" value="1"/>
</dbReference>
<dbReference type="Gene3D" id="1.10.246.130">
    <property type="match status" value="1"/>
</dbReference>
<dbReference type="EC" id="3.4.19.13" evidence="3"/>
<dbReference type="PANTHER" id="PTHR11686:SF62">
    <property type="entry name" value="GLUTATHIONE HYDROLASE"/>
    <property type="match status" value="1"/>
</dbReference>
<feature type="binding site" evidence="2">
    <location>
        <position position="482"/>
    </location>
    <ligand>
        <name>L-glutamate</name>
        <dbReference type="ChEBI" id="CHEBI:29985"/>
    </ligand>
</feature>
<accession>A0AAD5WP36</accession>
<sequence length="593" mass="64386">MLLLLGLSSSHPTSQDWHHAQVPLSSHLYQQGPHSQYGASTTHGAVASESHICSSIGVSLLRSGGNAVDAMIGTTLCVGVIGMYHSGIGGGGFMLVREPSGIYHSIDFRETAPAAASEDMYYGNIPGSIEGGLSVGVPGEIRGFEYIHSRWGKLPWRDIFAPAVEIARDGFEVGEDLVRYMEYAVAGREGNFLLNDPNWAQDFAPTGRLVRRGEMMTRKRYAKTLENIGELGPDSFYKGYLAEGMVQTARAANGSITLEDLRNYKVVVKPALNITYRGLNLFATASPSSGAVTLSTLKTMEQYDLSDWSTHPALSIHRFNEAMRFGYGARAELGDPDFVPLVGDLEAEMLDETGAQWRRSQILDSKTQPVSHYMRPCHPPYSLPSSHGTSHIVATDHSGLTLTLTTTINLLFGARIMNPSSGIILNDEMNDFSIPHISNEFGFPPSPANFIRPGKRPLSSITPIIASFPNGTLFFATGAAGGSRIVSSTTQVAWHIVEHGDTLTEALRRPRLHDQLIPDMTSVEYKFNNDTVCELKKRGHNVVWVREGYSAVQAVGWLPGATSQSGDDGDGKERGAFIAVGEPRQKDSGGLIC</sequence>
<gene>
    <name evidence="4" type="ORF">MKZ38_008446</name>
</gene>
<dbReference type="InterPro" id="IPR043138">
    <property type="entry name" value="GGT_lsub"/>
</dbReference>
<evidence type="ECO:0000313" key="5">
    <source>
        <dbReference type="Proteomes" id="UP001201980"/>
    </source>
</evidence>
<evidence type="ECO:0000256" key="3">
    <source>
        <dbReference type="RuleBase" id="RU368068"/>
    </source>
</evidence>
<dbReference type="PANTHER" id="PTHR11686">
    <property type="entry name" value="GAMMA GLUTAMYL TRANSPEPTIDASE"/>
    <property type="match status" value="1"/>
</dbReference>
<dbReference type="EMBL" id="JAKWBI020000589">
    <property type="protein sequence ID" value="KAJ2893553.1"/>
    <property type="molecule type" value="Genomic_DNA"/>
</dbReference>
<dbReference type="NCBIfam" id="TIGR00066">
    <property type="entry name" value="g_glut_trans"/>
    <property type="match status" value="1"/>
</dbReference>
<dbReference type="Proteomes" id="UP001201980">
    <property type="component" value="Unassembled WGS sequence"/>
</dbReference>
<keyword evidence="5" id="KW-1185">Reference proteome</keyword>
<keyword evidence="3" id="KW-0378">Hydrolase</keyword>
<organism evidence="4 5">
    <name type="scientific">Zalerion maritima</name>
    <dbReference type="NCBI Taxonomy" id="339359"/>
    <lineage>
        <taxon>Eukaryota</taxon>
        <taxon>Fungi</taxon>
        <taxon>Dikarya</taxon>
        <taxon>Ascomycota</taxon>
        <taxon>Pezizomycotina</taxon>
        <taxon>Sordariomycetes</taxon>
        <taxon>Lulworthiomycetidae</taxon>
        <taxon>Lulworthiales</taxon>
        <taxon>Lulworthiaceae</taxon>
        <taxon>Zalerion</taxon>
    </lineage>
</organism>
<name>A0AAD5WP36_9PEZI</name>
<dbReference type="GO" id="GO:0005886">
    <property type="term" value="C:plasma membrane"/>
    <property type="evidence" value="ECO:0007669"/>
    <property type="project" value="TreeGrafter"/>
</dbReference>
<comment type="pathway">
    <text evidence="3">Sulfur metabolism; glutathione metabolism.</text>
</comment>
<dbReference type="EC" id="2.3.2.2" evidence="3"/>
<evidence type="ECO:0000256" key="2">
    <source>
        <dbReference type="PIRSR" id="PIRSR600101-2"/>
    </source>
</evidence>
<comment type="function">
    <text evidence="3">Cleaves the gamma-glutamyl peptide bond of glutathione and glutathione conjugates.</text>
</comment>
<dbReference type="GO" id="GO:0006751">
    <property type="term" value="P:glutathione catabolic process"/>
    <property type="evidence" value="ECO:0007669"/>
    <property type="project" value="UniProtKB-UniRule"/>
</dbReference>
<dbReference type="InterPro" id="IPR029055">
    <property type="entry name" value="Ntn_hydrolases_N"/>
</dbReference>
<keyword evidence="3" id="KW-0808">Transferase</keyword>
<dbReference type="PRINTS" id="PR01210">
    <property type="entry name" value="GGTRANSPTASE"/>
</dbReference>
<dbReference type="Gene3D" id="3.60.20.40">
    <property type="match status" value="1"/>
</dbReference>
<protein>
    <recommendedName>
        <fullName evidence="3">Glutathione hydrolase</fullName>
        <ecNumber evidence="3">2.3.2.2</ecNumber>
        <ecNumber evidence="3">3.4.19.13</ecNumber>
    </recommendedName>
    <alternativeName>
        <fullName evidence="3">Gamma-glutamyltransferase</fullName>
    </alternativeName>
    <alternativeName>
        <fullName evidence="3">Gamma-glutamyltranspeptidase</fullName>
    </alternativeName>
</protein>
<feature type="binding site" evidence="2">
    <location>
        <position position="109"/>
    </location>
    <ligand>
        <name>L-glutamate</name>
        <dbReference type="ChEBI" id="CHEBI:29985"/>
    </ligand>
</feature>
<dbReference type="SUPFAM" id="SSF56235">
    <property type="entry name" value="N-terminal nucleophile aminohydrolases (Ntn hydrolases)"/>
    <property type="match status" value="1"/>
</dbReference>
<proteinExistence type="predicted"/>
<comment type="caution">
    <text evidence="4">The sequence shown here is derived from an EMBL/GenBank/DDBJ whole genome shotgun (WGS) entry which is preliminary data.</text>
</comment>
<dbReference type="GO" id="GO:0036374">
    <property type="term" value="F:glutathione hydrolase activity"/>
    <property type="evidence" value="ECO:0007669"/>
    <property type="project" value="UniProtKB-UniRule"/>
</dbReference>
<feature type="binding site" evidence="2">
    <location>
        <begin position="459"/>
        <end position="460"/>
    </location>
    <ligand>
        <name>L-glutamate</name>
        <dbReference type="ChEBI" id="CHEBI:29985"/>
    </ligand>
</feature>